<evidence type="ECO:0000313" key="6">
    <source>
        <dbReference type="EMBL" id="GAA4987399.1"/>
    </source>
</evidence>
<evidence type="ECO:0000256" key="1">
    <source>
        <dbReference type="ARBA" id="ARBA00023002"/>
    </source>
</evidence>
<comment type="similarity">
    <text evidence="3">Belongs to the aldehyde dehydrogenase family.</text>
</comment>
<dbReference type="CDD" id="cd07099">
    <property type="entry name" value="ALDH_DDALDH"/>
    <property type="match status" value="1"/>
</dbReference>
<evidence type="ECO:0000256" key="3">
    <source>
        <dbReference type="RuleBase" id="RU003345"/>
    </source>
</evidence>
<feature type="region of interest" description="Disordered" evidence="4">
    <location>
        <begin position="1"/>
        <end position="21"/>
    </location>
</feature>
<dbReference type="InterPro" id="IPR015590">
    <property type="entry name" value="Aldehyde_DH_dom"/>
</dbReference>
<dbReference type="InterPro" id="IPR016161">
    <property type="entry name" value="Ald_DH/histidinol_DH"/>
</dbReference>
<dbReference type="InterPro" id="IPR029510">
    <property type="entry name" value="Ald_DH_CS_GLU"/>
</dbReference>
<comment type="caution">
    <text evidence="6">The sequence shown here is derived from an EMBL/GenBank/DDBJ whole genome shotgun (WGS) entry which is preliminary data.</text>
</comment>
<dbReference type="Gene3D" id="3.40.605.10">
    <property type="entry name" value="Aldehyde Dehydrogenase, Chain A, domain 1"/>
    <property type="match status" value="1"/>
</dbReference>
<dbReference type="PANTHER" id="PTHR11699">
    <property type="entry name" value="ALDEHYDE DEHYDROGENASE-RELATED"/>
    <property type="match status" value="1"/>
</dbReference>
<accession>A0ABP9I566</accession>
<evidence type="ECO:0000256" key="4">
    <source>
        <dbReference type="SAM" id="MobiDB-lite"/>
    </source>
</evidence>
<dbReference type="RefSeq" id="WP_345679612.1">
    <property type="nucleotide sequence ID" value="NZ_BAABHS010000033.1"/>
</dbReference>
<dbReference type="Proteomes" id="UP001500466">
    <property type="component" value="Unassembled WGS sequence"/>
</dbReference>
<organism evidence="6 7">
    <name type="scientific">Yinghuangia aomiensis</name>
    <dbReference type="NCBI Taxonomy" id="676205"/>
    <lineage>
        <taxon>Bacteria</taxon>
        <taxon>Bacillati</taxon>
        <taxon>Actinomycetota</taxon>
        <taxon>Actinomycetes</taxon>
        <taxon>Kitasatosporales</taxon>
        <taxon>Streptomycetaceae</taxon>
        <taxon>Yinghuangia</taxon>
    </lineage>
</organism>
<dbReference type="InterPro" id="IPR016162">
    <property type="entry name" value="Ald_DH_N"/>
</dbReference>
<reference evidence="7" key="1">
    <citation type="journal article" date="2019" name="Int. J. Syst. Evol. Microbiol.">
        <title>The Global Catalogue of Microorganisms (GCM) 10K type strain sequencing project: providing services to taxonomists for standard genome sequencing and annotation.</title>
        <authorList>
            <consortium name="The Broad Institute Genomics Platform"/>
            <consortium name="The Broad Institute Genome Sequencing Center for Infectious Disease"/>
            <person name="Wu L."/>
            <person name="Ma J."/>
        </authorList>
    </citation>
    <scope>NUCLEOTIDE SEQUENCE [LARGE SCALE GENOMIC DNA]</scope>
    <source>
        <strain evidence="7">JCM 17986</strain>
    </source>
</reference>
<proteinExistence type="inferred from homology"/>
<evidence type="ECO:0000313" key="7">
    <source>
        <dbReference type="Proteomes" id="UP001500466"/>
    </source>
</evidence>
<protein>
    <submittedName>
        <fullName evidence="6">Aldehyde dehydrogenase family protein</fullName>
    </submittedName>
</protein>
<dbReference type="PROSITE" id="PS00687">
    <property type="entry name" value="ALDEHYDE_DEHYDR_GLU"/>
    <property type="match status" value="1"/>
</dbReference>
<keyword evidence="1 3" id="KW-0560">Oxidoreductase</keyword>
<feature type="domain" description="Aldehyde dehydrogenase" evidence="5">
    <location>
        <begin position="4"/>
        <end position="455"/>
    </location>
</feature>
<name>A0ABP9I566_9ACTN</name>
<keyword evidence="7" id="KW-1185">Reference proteome</keyword>
<dbReference type="InterPro" id="IPR016163">
    <property type="entry name" value="Ald_DH_C"/>
</dbReference>
<sequence>MNDIGVHDPRTGRIERRLTPPSRDELARIAADARAAQPAWEARGPRGRATALRALADALDKHADTLLDALVRDTGRAYESRMEAGQVAAMARRWADAAEPLLTTAPRPSSVLPGITLETAPRAYPLVGVITPWNFPLLLGLIDAIPALAAGCAVVVKPSEVTPRFIAPLRRVIAEVPDIAKVLAVVEGGAPTGAALVGLVDLVCFTGSVPTGRIVGAAAQRRFIPAFLELGGKDPAIVLPGADLDRAGSALLWGACANAGQSCLSIERIYVHASVHDELVGLLTAKAEQVNLAYPEPSDGAIGPLIDPDQAAVIAAQLADARAKGAVVATGGRIERHGGGHWIRPTVLTAVDHTMTVMREETFGPLMPVMPFGTEDEAVALANDSDYGLSGAVFGPDPAAARAVARRLDVGAVSINDAALTALVHEGEKHSFRYSGLGGSRMGDASLRRFVRSQTLIDNSTTGRDPWWNTP</sequence>
<dbReference type="EMBL" id="BAABHS010000033">
    <property type="protein sequence ID" value="GAA4987399.1"/>
    <property type="molecule type" value="Genomic_DNA"/>
</dbReference>
<dbReference type="Pfam" id="PF00171">
    <property type="entry name" value="Aldedh"/>
    <property type="match status" value="1"/>
</dbReference>
<gene>
    <name evidence="6" type="ORF">GCM10023205_67700</name>
</gene>
<evidence type="ECO:0000259" key="5">
    <source>
        <dbReference type="Pfam" id="PF00171"/>
    </source>
</evidence>
<feature type="active site" evidence="2">
    <location>
        <position position="229"/>
    </location>
</feature>
<evidence type="ECO:0000256" key="2">
    <source>
        <dbReference type="PROSITE-ProRule" id="PRU10007"/>
    </source>
</evidence>
<dbReference type="SUPFAM" id="SSF53720">
    <property type="entry name" value="ALDH-like"/>
    <property type="match status" value="1"/>
</dbReference>
<dbReference type="Gene3D" id="3.40.309.10">
    <property type="entry name" value="Aldehyde Dehydrogenase, Chain A, domain 2"/>
    <property type="match status" value="1"/>
</dbReference>